<evidence type="ECO:0000256" key="1">
    <source>
        <dbReference type="ARBA" id="ARBA00009649"/>
    </source>
</evidence>
<evidence type="ECO:0000313" key="6">
    <source>
        <dbReference type="EMBL" id="PWN97518.1"/>
    </source>
</evidence>
<dbReference type="InterPro" id="IPR036873">
    <property type="entry name" value="Rhodanese-like_dom_sf"/>
</dbReference>
<evidence type="ECO:0000256" key="2">
    <source>
        <dbReference type="ARBA" id="ARBA00013064"/>
    </source>
</evidence>
<reference evidence="6 7" key="1">
    <citation type="journal article" date="2018" name="Mol. Biol. Evol.">
        <title>Broad Genomic Sampling Reveals a Smut Pathogenic Ancestry of the Fungal Clade Ustilaginomycotina.</title>
        <authorList>
            <person name="Kijpornyongpan T."/>
            <person name="Mondo S.J."/>
            <person name="Barry K."/>
            <person name="Sandor L."/>
            <person name="Lee J."/>
            <person name="Lipzen A."/>
            <person name="Pangilinan J."/>
            <person name="LaButti K."/>
            <person name="Hainaut M."/>
            <person name="Henrissat B."/>
            <person name="Grigoriev I.V."/>
            <person name="Spatafora J.W."/>
            <person name="Aime M.C."/>
        </authorList>
    </citation>
    <scope>NUCLEOTIDE SEQUENCE [LARGE SCALE GENOMIC DNA]</scope>
    <source>
        <strain evidence="6 7">MCA 4186</strain>
    </source>
</reference>
<feature type="region of interest" description="Disordered" evidence="3">
    <location>
        <begin position="377"/>
        <end position="420"/>
    </location>
</feature>
<dbReference type="InterPro" id="IPR001763">
    <property type="entry name" value="Rhodanese-like_dom"/>
</dbReference>
<dbReference type="PANTHER" id="PTHR19134">
    <property type="entry name" value="RECEPTOR-TYPE TYROSINE-PROTEIN PHOSPHATASE"/>
    <property type="match status" value="1"/>
</dbReference>
<feature type="compositionally biased region" description="Low complexity" evidence="3">
    <location>
        <begin position="1171"/>
        <end position="1193"/>
    </location>
</feature>
<dbReference type="InterPro" id="IPR000242">
    <property type="entry name" value="PTP_cat"/>
</dbReference>
<feature type="region of interest" description="Disordered" evidence="3">
    <location>
        <begin position="1023"/>
        <end position="1224"/>
    </location>
</feature>
<dbReference type="PRINTS" id="PR00700">
    <property type="entry name" value="PRTYPHPHTASE"/>
</dbReference>
<feature type="region of interest" description="Disordered" evidence="3">
    <location>
        <begin position="685"/>
        <end position="724"/>
    </location>
</feature>
<feature type="compositionally biased region" description="Low complexity" evidence="3">
    <location>
        <begin position="204"/>
        <end position="241"/>
    </location>
</feature>
<dbReference type="SUPFAM" id="SSF52799">
    <property type="entry name" value="(Phosphotyrosine protein) phosphatases II"/>
    <property type="match status" value="1"/>
</dbReference>
<feature type="compositionally biased region" description="Low complexity" evidence="3">
    <location>
        <begin position="1083"/>
        <end position="1093"/>
    </location>
</feature>
<dbReference type="EC" id="3.1.3.48" evidence="2"/>
<dbReference type="OrthoDB" id="6058203at2759"/>
<name>A0A316Z956_9BASI</name>
<dbReference type="SMART" id="SM00450">
    <property type="entry name" value="RHOD"/>
    <property type="match status" value="1"/>
</dbReference>
<dbReference type="STRING" id="58919.A0A316Z956"/>
<feature type="domain" description="Tyrosine specific protein phosphatases" evidence="5">
    <location>
        <begin position="970"/>
        <end position="992"/>
    </location>
</feature>
<dbReference type="PANTHER" id="PTHR19134:SF561">
    <property type="entry name" value="PROTEIN TYROSINE PHOSPHATASE 36E, ISOFORM A"/>
    <property type="match status" value="1"/>
</dbReference>
<dbReference type="RefSeq" id="XP_025597797.1">
    <property type="nucleotide sequence ID" value="XM_025745280.1"/>
</dbReference>
<feature type="compositionally biased region" description="Low complexity" evidence="3">
    <location>
        <begin position="1"/>
        <end position="12"/>
    </location>
</feature>
<evidence type="ECO:0000313" key="7">
    <source>
        <dbReference type="Proteomes" id="UP000245946"/>
    </source>
</evidence>
<dbReference type="InterPro" id="IPR003595">
    <property type="entry name" value="Tyr_Pase_cat"/>
</dbReference>
<feature type="region of interest" description="Disordered" evidence="3">
    <location>
        <begin position="1"/>
        <end position="103"/>
    </location>
</feature>
<dbReference type="PROSITE" id="PS00383">
    <property type="entry name" value="TYR_PHOSPHATASE_1"/>
    <property type="match status" value="1"/>
</dbReference>
<dbReference type="SMART" id="SM00404">
    <property type="entry name" value="PTPc_motif"/>
    <property type="match status" value="1"/>
</dbReference>
<feature type="compositionally biased region" description="Low complexity" evidence="3">
    <location>
        <begin position="59"/>
        <end position="103"/>
    </location>
</feature>
<evidence type="ECO:0000259" key="4">
    <source>
        <dbReference type="PROSITE" id="PS50055"/>
    </source>
</evidence>
<dbReference type="Gene3D" id="3.40.250.10">
    <property type="entry name" value="Rhodanese-like domain"/>
    <property type="match status" value="1"/>
</dbReference>
<feature type="region of interest" description="Disordered" evidence="3">
    <location>
        <begin position="579"/>
        <end position="608"/>
    </location>
</feature>
<proteinExistence type="inferred from homology"/>
<dbReference type="InterPro" id="IPR016130">
    <property type="entry name" value="Tyr_Pase_AS"/>
</dbReference>
<organism evidence="6 7">
    <name type="scientific">Tilletiopsis washingtonensis</name>
    <dbReference type="NCBI Taxonomy" id="58919"/>
    <lineage>
        <taxon>Eukaryota</taxon>
        <taxon>Fungi</taxon>
        <taxon>Dikarya</taxon>
        <taxon>Basidiomycota</taxon>
        <taxon>Ustilaginomycotina</taxon>
        <taxon>Exobasidiomycetes</taxon>
        <taxon>Entylomatales</taxon>
        <taxon>Entylomatales incertae sedis</taxon>
        <taxon>Tilletiopsis</taxon>
    </lineage>
</organism>
<dbReference type="InterPro" id="IPR050348">
    <property type="entry name" value="Protein-Tyr_Phosphatase"/>
</dbReference>
<feature type="compositionally biased region" description="Low complexity" evidence="3">
    <location>
        <begin position="282"/>
        <end position="312"/>
    </location>
</feature>
<gene>
    <name evidence="6" type="ORF">FA09DRAFT_360851</name>
</gene>
<dbReference type="Pfam" id="PF00102">
    <property type="entry name" value="Y_phosphatase"/>
    <property type="match status" value="2"/>
</dbReference>
<protein>
    <recommendedName>
        <fullName evidence="2">protein-tyrosine-phosphatase</fullName>
        <ecNumber evidence="2">3.1.3.48</ecNumber>
    </recommendedName>
</protein>
<feature type="compositionally biased region" description="Low complexity" evidence="3">
    <location>
        <begin position="1199"/>
        <end position="1224"/>
    </location>
</feature>
<feature type="domain" description="Tyrosine-protein phosphatase" evidence="4">
    <location>
        <begin position="716"/>
        <end position="999"/>
    </location>
</feature>
<dbReference type="GeneID" id="37272824"/>
<dbReference type="SUPFAM" id="SSF52821">
    <property type="entry name" value="Rhodanese/Cell cycle control phosphatase"/>
    <property type="match status" value="1"/>
</dbReference>
<dbReference type="Proteomes" id="UP000245946">
    <property type="component" value="Unassembled WGS sequence"/>
</dbReference>
<dbReference type="PROSITE" id="PS50055">
    <property type="entry name" value="TYR_PHOSPHATASE_PTP"/>
    <property type="match status" value="1"/>
</dbReference>
<dbReference type="PROSITE" id="PS50056">
    <property type="entry name" value="TYR_PHOSPHATASE_2"/>
    <property type="match status" value="1"/>
</dbReference>
<feature type="compositionally biased region" description="Low complexity" evidence="3">
    <location>
        <begin position="495"/>
        <end position="514"/>
    </location>
</feature>
<comment type="similarity">
    <text evidence="1">Belongs to the protein-tyrosine phosphatase family. Non-receptor class subfamily.</text>
</comment>
<feature type="compositionally biased region" description="Basic and acidic residues" evidence="3">
    <location>
        <begin position="403"/>
        <end position="412"/>
    </location>
</feature>
<dbReference type="AlphaFoldDB" id="A0A316Z956"/>
<feature type="region of interest" description="Disordered" evidence="3">
    <location>
        <begin position="495"/>
        <end position="558"/>
    </location>
</feature>
<accession>A0A316Z956</accession>
<keyword evidence="7" id="KW-1185">Reference proteome</keyword>
<feature type="region of interest" description="Disordered" evidence="3">
    <location>
        <begin position="259"/>
        <end position="315"/>
    </location>
</feature>
<dbReference type="InterPro" id="IPR029021">
    <property type="entry name" value="Prot-tyrosine_phosphatase-like"/>
</dbReference>
<evidence type="ECO:0000259" key="5">
    <source>
        <dbReference type="PROSITE" id="PS50056"/>
    </source>
</evidence>
<dbReference type="EMBL" id="KZ819294">
    <property type="protein sequence ID" value="PWN97518.1"/>
    <property type="molecule type" value="Genomic_DNA"/>
</dbReference>
<sequence>MAPRAAAPDATALFSPSTLPNLSGPFARQSPSMSGGGGVMRAGKPSLVGQLGASGSGTPGPRSSGAGPSSGSALAPPAASSSSGFFASPGGGAAPAPSMQGTAAGADGGSFFSAASASSTAASSGEPDYFATPARGGPAETPGAHLGAAGGDGLDAPHPWASLLPKGMPQTPGGVTPLMPATPQHDGGATPTLRFPSLGGGGAAPSLSISGGRSFSGASARGSVSLPSASTSASASASAPSDISRYTPLDCQALARLLGGNGRRNGSEGDIGSAPRLRRASRSSSPGAHAAAASAASRGDSGTTGSSGSAAGDPEVERDATLVLDIRPSTSFGAARIAQSINVCAPSTLLRRAGMTVERIEEEMLGSAADIRRFSRWRRNARGDPPVGSEKENTQDGANGDRNGTDRRERRGSSPPLRRIVVLDTDTRGVGDAGRPNVGGGGACLLGLLRKFDAAGFAGELCWLVGGFNGFAKTADTAGGAGVAAARLIDRSPLSSAQPTSAAPGAAASPAVAALQRSDSKGSRRASAPGPMRLPSSAPDGDVGPLSAGPGARKGSLVQPRGLPAEAFTAHSLASAWTAGGKASSRDSNARDSSAQSQGSNGPPPSAQACANPFFDNIRQNRELAHGVTEVVPLDVPEMNGHQRSMLPAFLARLAAMEPQARAKELAQSFFDIERAEQDRLMHTMRQHAAESSIDPRSAPSVNQAGGAGSPSAPQLASEHSAVRGGEDGPFPFSIAAALERGAENRYNNIWTYEHSRVRIGAPAAGTTDYLNASFVEPARVHGSKRRYIATQAPLPSTFEAFWTTVWEQNVAVVAMLTREHEAGRVQSHMYWGDATYGKHLSLRLVSEETLDGEGRPMHCDAAAQRGARKADAEEQQAGGNFFSSMDSGDGATASPKETASMVRRELELTSTAGGGRQTRRVVQLQYIAWPDYHIPDSPRSLLAYMDLAAAAQLDAARRSPDASADDAVGPMLVHCSAGVGRTGTYVVIDAVLDVLRRQRVSALGEPVPHTWDNACAARALAAGDAPRGRSTTTEDVRMSDVPDSPAPTGLRSPRRNLKRELSPSAMDLDSPSLGENGGTGSSFGASSNASGSIRDMSSPPPMRRSRSELDVDPPGTPSEWAERRASPAFTPRSARTPGRGSGDGSGSSGAETPSRAMGSLHIARDSPGLPASSSSATPTVAVRPRALRLTPASPSPSTPAAAQPSAAGLPLSPSGTPAPAPASDALDYIRAAVEVTREQRMSSVQTTRQYVFTYAAVLAGLLRDDEAAATA</sequence>
<feature type="region of interest" description="Disordered" evidence="3">
    <location>
        <begin position="122"/>
        <end position="242"/>
    </location>
</feature>
<dbReference type="SMART" id="SM00194">
    <property type="entry name" value="PTPc"/>
    <property type="match status" value="1"/>
</dbReference>
<dbReference type="Gene3D" id="3.90.190.10">
    <property type="entry name" value="Protein tyrosine phosphatase superfamily"/>
    <property type="match status" value="1"/>
</dbReference>
<evidence type="ECO:0000256" key="3">
    <source>
        <dbReference type="SAM" id="MobiDB-lite"/>
    </source>
</evidence>
<dbReference type="InterPro" id="IPR000387">
    <property type="entry name" value="Tyr_Pase_dom"/>
</dbReference>
<dbReference type="GO" id="GO:0004725">
    <property type="term" value="F:protein tyrosine phosphatase activity"/>
    <property type="evidence" value="ECO:0007669"/>
    <property type="project" value="UniProtKB-EC"/>
</dbReference>